<dbReference type="Gene3D" id="3.40.50.300">
    <property type="entry name" value="P-loop containing nucleotide triphosphate hydrolases"/>
    <property type="match status" value="1"/>
</dbReference>
<evidence type="ECO:0000259" key="7">
    <source>
        <dbReference type="Pfam" id="PF23282"/>
    </source>
</evidence>
<keyword evidence="9" id="KW-1185">Reference proteome</keyword>
<dbReference type="Gene3D" id="1.20.1280.170">
    <property type="entry name" value="Exocyst complex component Exo70"/>
    <property type="match status" value="2"/>
</dbReference>
<evidence type="ECO:0000256" key="4">
    <source>
        <dbReference type="ARBA" id="ARBA00022737"/>
    </source>
</evidence>
<dbReference type="SUPFAM" id="SSF52540">
    <property type="entry name" value="P-loop containing nucleoside triphosphate hydrolases"/>
    <property type="match status" value="1"/>
</dbReference>
<dbReference type="InterPro" id="IPR027417">
    <property type="entry name" value="P-loop_NTPase"/>
</dbReference>
<evidence type="ECO:0000259" key="5">
    <source>
        <dbReference type="Pfam" id="PF00931"/>
    </source>
</evidence>
<dbReference type="SUPFAM" id="SSF46785">
    <property type="entry name" value="Winged helix' DNA-binding domain"/>
    <property type="match status" value="1"/>
</dbReference>
<dbReference type="InterPro" id="IPR046364">
    <property type="entry name" value="Exo70_C"/>
</dbReference>
<proteinExistence type="inferred from homology"/>
<dbReference type="EMBL" id="SZYD01000012">
    <property type="protein sequence ID" value="KAD4585118.1"/>
    <property type="molecule type" value="Genomic_DNA"/>
</dbReference>
<dbReference type="OrthoDB" id="1357022at2759"/>
<reference evidence="8 9" key="1">
    <citation type="submission" date="2019-05" db="EMBL/GenBank/DDBJ databases">
        <title>Mikania micrantha, genome provides insights into the molecular mechanism of rapid growth.</title>
        <authorList>
            <person name="Liu B."/>
        </authorList>
    </citation>
    <scope>NUCLEOTIDE SEQUENCE [LARGE SCALE GENOMIC DNA]</scope>
    <source>
        <strain evidence="8">NLD-2019</strain>
        <tissue evidence="8">Leaf</tissue>
    </source>
</reference>
<feature type="domain" description="Exocyst complex subunit Exo70 C-terminal" evidence="6">
    <location>
        <begin position="1201"/>
        <end position="1311"/>
    </location>
</feature>
<feature type="domain" description="Disease resistance protein Roq1-like winged-helix" evidence="7">
    <location>
        <begin position="321"/>
        <end position="388"/>
    </location>
</feature>
<dbReference type="GO" id="GO:0006952">
    <property type="term" value="P:defense response"/>
    <property type="evidence" value="ECO:0007669"/>
    <property type="project" value="InterPro"/>
</dbReference>
<dbReference type="GO" id="GO:0005546">
    <property type="term" value="F:phosphatidylinositol-4,5-bisphosphate binding"/>
    <property type="evidence" value="ECO:0007669"/>
    <property type="project" value="InterPro"/>
</dbReference>
<evidence type="ECO:0000259" key="6">
    <source>
        <dbReference type="Pfam" id="PF03081"/>
    </source>
</evidence>
<comment type="caution">
    <text evidence="8">The sequence shown here is derived from an EMBL/GenBank/DDBJ whole genome shotgun (WGS) entry which is preliminary data.</text>
</comment>
<evidence type="ECO:0000256" key="2">
    <source>
        <dbReference type="ARBA" id="ARBA00022448"/>
    </source>
</evidence>
<evidence type="ECO:0000256" key="3">
    <source>
        <dbReference type="ARBA" id="ARBA00022614"/>
    </source>
</evidence>
<evidence type="ECO:0000313" key="9">
    <source>
        <dbReference type="Proteomes" id="UP000326396"/>
    </source>
</evidence>
<keyword evidence="2" id="KW-0813">Transport</keyword>
<keyword evidence="3" id="KW-0433">Leucine-rich repeat</keyword>
<dbReference type="InterPro" id="IPR042197">
    <property type="entry name" value="Apaf_helical"/>
</dbReference>
<dbReference type="InterPro" id="IPR036390">
    <property type="entry name" value="WH_DNA-bd_sf"/>
</dbReference>
<dbReference type="Gene3D" id="1.10.8.430">
    <property type="entry name" value="Helical domain of apoptotic protease-activating factors"/>
    <property type="match status" value="1"/>
</dbReference>
<gene>
    <name evidence="8" type="ORF">E3N88_22719</name>
</gene>
<dbReference type="Pfam" id="PF03081">
    <property type="entry name" value="Exo70_C"/>
    <property type="match status" value="1"/>
</dbReference>
<dbReference type="Pfam" id="PF00931">
    <property type="entry name" value="NB-ARC"/>
    <property type="match status" value="1"/>
</dbReference>
<name>A0A5N6NDS1_9ASTR</name>
<evidence type="ECO:0000313" key="8">
    <source>
        <dbReference type="EMBL" id="KAD4585118.1"/>
    </source>
</evidence>
<dbReference type="InterPro" id="IPR016159">
    <property type="entry name" value="Cullin_repeat-like_dom_sf"/>
</dbReference>
<keyword evidence="4" id="KW-0677">Repeat</keyword>
<dbReference type="SUPFAM" id="SSF74788">
    <property type="entry name" value="Cullin repeat-like"/>
    <property type="match status" value="2"/>
</dbReference>
<dbReference type="PANTHER" id="PTHR11017:SF307">
    <property type="entry name" value="TIR DOMAIN, P-LOOP CONTAINING NUCLEOSIDE TRIPHOSPHATE HYDROLASE"/>
    <property type="match status" value="1"/>
</dbReference>
<dbReference type="SUPFAM" id="SSF52058">
    <property type="entry name" value="L domain-like"/>
    <property type="match status" value="1"/>
</dbReference>
<dbReference type="GO" id="GO:0006887">
    <property type="term" value="P:exocytosis"/>
    <property type="evidence" value="ECO:0007669"/>
    <property type="project" value="InterPro"/>
</dbReference>
<accession>A0A5N6NDS1</accession>
<dbReference type="Proteomes" id="UP000326396">
    <property type="component" value="Linkage Group LG2"/>
</dbReference>
<dbReference type="PRINTS" id="PR00364">
    <property type="entry name" value="DISEASERSIST"/>
</dbReference>
<dbReference type="GO" id="GO:0043531">
    <property type="term" value="F:ADP binding"/>
    <property type="evidence" value="ECO:0007669"/>
    <property type="project" value="InterPro"/>
</dbReference>
<dbReference type="InterPro" id="IPR032675">
    <property type="entry name" value="LRR_dom_sf"/>
</dbReference>
<dbReference type="InterPro" id="IPR002182">
    <property type="entry name" value="NB-ARC"/>
</dbReference>
<protein>
    <submittedName>
        <fullName evidence="8">Uncharacterized protein</fullName>
    </submittedName>
</protein>
<dbReference type="GO" id="GO:0000145">
    <property type="term" value="C:exocyst"/>
    <property type="evidence" value="ECO:0007669"/>
    <property type="project" value="InterPro"/>
</dbReference>
<dbReference type="Gene3D" id="3.80.10.10">
    <property type="entry name" value="Ribonuclease Inhibitor"/>
    <property type="match status" value="1"/>
</dbReference>
<dbReference type="InterPro" id="IPR058192">
    <property type="entry name" value="WHD_ROQ1-like"/>
</dbReference>
<dbReference type="Pfam" id="PF23282">
    <property type="entry name" value="WHD_ROQ1"/>
    <property type="match status" value="1"/>
</dbReference>
<comment type="similarity">
    <text evidence="1">Belongs to the EXO70 family.</text>
</comment>
<dbReference type="InterPro" id="IPR044974">
    <property type="entry name" value="Disease_R_plants"/>
</dbReference>
<sequence>MASSSSSSVMAPSIKPSSKWTHHNVNKWKTALMLVADLAGHVLSGPETSFLKEIVDTIYNELDRKEVCLPLNIVGTAIHDEEINSWLEQCNLEFLVIYGMGGSGKTTLAKNIYHSNFKKFESVSFLEDIGRICEGSNGLLLLQEQLLNDISWGKWRKIPAVSRGTPLIEDALKMNKALIVLDDIVERKQLVALLGTGKINVQSKIIITTRENTDKWFDFPYWRCHKYQMTLLNDAESSQLLCHHAFGSKTPIEGFEEFVLQAVQYCEGNPLALEVLGSSFSHNNTIEYWRSQLNLLDRDMHLQIQDLLKTSYDSLPYKSVKMLFLHIACFFVGKDMNYVVEIMEPDYSAILGIQTLINRCLVSVSSNKKLTMHRLLQEMGKNIVRQESDLPANRSRVWLSGDSYKILRKRMGSETIEGLALDMKMLSKEDVAFKTSNLRTDALNKMDRLKYLQLNFVELNGSYENFSEDLRWLCWLGYHLRTIPPDLYMRNLVAIDMSYSKLEVFDPPMVVNPIPFSLHILNLKDSHSLTEIRNISKIPHLETLILWNCCSLVNVCNTLGDLKDLALLNMTGCNTLTKPSFPLPSSLHRLFLKDCHLECTDSFPLSFSVQLKLQYLNLANSLFESLPCYNHLDNLRVLDLSFCSRLKCLICLPSTLAELYIYGCFFKLIPIAKLDETDLGHMKWLKQYQYHEVCLVGDDELTVDRSWHIQMLYEFDIMSTSLPDIRYPNMTPEYISKSSSLSFDIPLCPKNKMLKGIDVTFKYAILSDECTWFCKISMVNGVGDLLYNPKVFGKLAFGDLCVWLSYWPIGHTLKTGDTVNVSIVVLSGLEVHECGVTLVYSDVETLENNMECEEILGGNLSGFRLSTGAYYLCRRDFFELVEVGRLTPDWFRILAGDTIDYTGMSLNLVKLQTKKIFSSFVFYVTEVRGWRKVGRPKQVNPTFTELKTIRCIIHGPQMEDIYNMAKMSKSSIDDKTLAFTSSLLERETKSGSRSELLDETTQIEILHSKIQLFSPLPNNFESCSSISPLFMDSMDNVQMPLQKALQIVLRWDRTVSEDASARMIFQSSRQEIYDNDYTSWGSSLVSEVHDMVDHISQGSSWLEHGESSTTMENYRKMPDTDIMSIIHKIDLIPYGGICHLHCIAKLFESKALESIRIQVTEIVTRLVEAARGMLLEFKNVVLHEPSKVPVPGGTIHPLTRKAAIRYQRATWTGVLYCLRDEGLYMVESFLAGVSKSALRERFKSFNAMFKEAHKMQALWLIPDLQLREKLRTSISEKLILAYQSFLGRFSAHIEQFRHPENYIKCSVEDLELQFWISLKDRQ</sequence>
<evidence type="ECO:0000256" key="1">
    <source>
        <dbReference type="ARBA" id="ARBA00006756"/>
    </source>
</evidence>
<dbReference type="PANTHER" id="PTHR11017">
    <property type="entry name" value="LEUCINE-RICH REPEAT-CONTAINING PROTEIN"/>
    <property type="match status" value="1"/>
</dbReference>
<organism evidence="8 9">
    <name type="scientific">Mikania micrantha</name>
    <name type="common">bitter vine</name>
    <dbReference type="NCBI Taxonomy" id="192012"/>
    <lineage>
        <taxon>Eukaryota</taxon>
        <taxon>Viridiplantae</taxon>
        <taxon>Streptophyta</taxon>
        <taxon>Embryophyta</taxon>
        <taxon>Tracheophyta</taxon>
        <taxon>Spermatophyta</taxon>
        <taxon>Magnoliopsida</taxon>
        <taxon>eudicotyledons</taxon>
        <taxon>Gunneridae</taxon>
        <taxon>Pentapetalae</taxon>
        <taxon>asterids</taxon>
        <taxon>campanulids</taxon>
        <taxon>Asterales</taxon>
        <taxon>Asteraceae</taxon>
        <taxon>Asteroideae</taxon>
        <taxon>Heliantheae alliance</taxon>
        <taxon>Eupatorieae</taxon>
        <taxon>Mikania</taxon>
    </lineage>
</organism>
<feature type="domain" description="NB-ARC" evidence="5">
    <location>
        <begin position="81"/>
        <end position="247"/>
    </location>
</feature>